<evidence type="ECO:0000259" key="2">
    <source>
        <dbReference type="PROSITE" id="PS50213"/>
    </source>
</evidence>
<name>A0A0U5GPR6_ASPCI</name>
<dbReference type="GO" id="GO:0000329">
    <property type="term" value="C:fungal-type vacuole membrane"/>
    <property type="evidence" value="ECO:0007669"/>
    <property type="project" value="TreeGrafter"/>
</dbReference>
<gene>
    <name evidence="3" type="ORF">ASPCAL02886</name>
</gene>
<dbReference type="SUPFAM" id="SSF82153">
    <property type="entry name" value="FAS1 domain"/>
    <property type="match status" value="1"/>
</dbReference>
<dbReference type="Pfam" id="PF02469">
    <property type="entry name" value="Fasciclin"/>
    <property type="match status" value="1"/>
</dbReference>
<dbReference type="InterPro" id="IPR050904">
    <property type="entry name" value="Adhesion/Biosynth-related"/>
</dbReference>
<keyword evidence="1" id="KW-0732">Signal</keyword>
<dbReference type="GO" id="GO:0016236">
    <property type="term" value="P:macroautophagy"/>
    <property type="evidence" value="ECO:0007669"/>
    <property type="project" value="TreeGrafter"/>
</dbReference>
<dbReference type="PANTHER" id="PTHR10900:SF122">
    <property type="entry name" value="FAS1 DOMAIN-CONTAINING PROTEIN"/>
    <property type="match status" value="1"/>
</dbReference>
<evidence type="ECO:0000256" key="1">
    <source>
        <dbReference type="SAM" id="SignalP"/>
    </source>
</evidence>
<dbReference type="AlphaFoldDB" id="A0A0U5GPR6"/>
<dbReference type="PANTHER" id="PTHR10900">
    <property type="entry name" value="PERIOSTIN-RELATED"/>
    <property type="match status" value="1"/>
</dbReference>
<reference evidence="4" key="1">
    <citation type="journal article" date="2016" name="Genome Announc.">
        <title>Draft genome sequences of fungus Aspergillus calidoustus.</title>
        <authorList>
            <person name="Horn F."/>
            <person name="Linde J."/>
            <person name="Mattern D.J."/>
            <person name="Walther G."/>
            <person name="Guthke R."/>
            <person name="Scherlach K."/>
            <person name="Martin K."/>
            <person name="Brakhage A.A."/>
            <person name="Petzke L."/>
            <person name="Valiante V."/>
        </authorList>
    </citation>
    <scope>NUCLEOTIDE SEQUENCE [LARGE SCALE GENOMIC DNA]</scope>
    <source>
        <strain evidence="4">SF006504</strain>
    </source>
</reference>
<feature type="chain" id="PRO_5006858086" description="FAS1 domain-containing protein" evidence="1">
    <location>
        <begin position="18"/>
        <end position="208"/>
    </location>
</feature>
<evidence type="ECO:0000313" key="3">
    <source>
        <dbReference type="EMBL" id="CEN60447.1"/>
    </source>
</evidence>
<dbReference type="SMART" id="SM00554">
    <property type="entry name" value="FAS1"/>
    <property type="match status" value="1"/>
</dbReference>
<proteinExistence type="predicted"/>
<feature type="domain" description="FAS1" evidence="2">
    <location>
        <begin position="39"/>
        <end position="177"/>
    </location>
</feature>
<dbReference type="STRING" id="454130.A0A0U5GPR6"/>
<dbReference type="EMBL" id="CDMC01000002">
    <property type="protein sequence ID" value="CEN60447.1"/>
    <property type="molecule type" value="Genomic_DNA"/>
</dbReference>
<dbReference type="PROSITE" id="PS50213">
    <property type="entry name" value="FAS1"/>
    <property type="match status" value="1"/>
</dbReference>
<sequence>MKVTSLLFALIPILAAAVQDPLSYRSIEPVYTLPKPDNVTTLLDFIASRSDLSKLHKSIQQSGGFEEAFDTNPTWKFTFFAPNDEAFNHTGRYFETFEATPKGKWWLGNTIIHHYVPNTILESSVFNETYQRFQTGTYLFVGAQTQGDDLVLNKVARVVESDIQLTNGVVHIIDRILEPSAQIHEADIPWLKQSFIAGSCSNPALPYC</sequence>
<feature type="signal peptide" evidence="1">
    <location>
        <begin position="1"/>
        <end position="17"/>
    </location>
</feature>
<evidence type="ECO:0000313" key="4">
    <source>
        <dbReference type="Proteomes" id="UP000054771"/>
    </source>
</evidence>
<organism evidence="3 4">
    <name type="scientific">Aspergillus calidoustus</name>
    <dbReference type="NCBI Taxonomy" id="454130"/>
    <lineage>
        <taxon>Eukaryota</taxon>
        <taxon>Fungi</taxon>
        <taxon>Dikarya</taxon>
        <taxon>Ascomycota</taxon>
        <taxon>Pezizomycotina</taxon>
        <taxon>Eurotiomycetes</taxon>
        <taxon>Eurotiomycetidae</taxon>
        <taxon>Eurotiales</taxon>
        <taxon>Aspergillaceae</taxon>
        <taxon>Aspergillus</taxon>
        <taxon>Aspergillus subgen. Nidulantes</taxon>
    </lineage>
</organism>
<dbReference type="Proteomes" id="UP000054771">
    <property type="component" value="Unassembled WGS sequence"/>
</dbReference>
<accession>A0A0U5GPR6</accession>
<dbReference type="InterPro" id="IPR036378">
    <property type="entry name" value="FAS1_dom_sf"/>
</dbReference>
<dbReference type="OrthoDB" id="286301at2759"/>
<dbReference type="Gene3D" id="2.30.180.10">
    <property type="entry name" value="FAS1 domain"/>
    <property type="match status" value="1"/>
</dbReference>
<protein>
    <recommendedName>
        <fullName evidence="2">FAS1 domain-containing protein</fullName>
    </recommendedName>
</protein>
<dbReference type="OMA" id="WWLGNTI"/>
<dbReference type="InterPro" id="IPR000782">
    <property type="entry name" value="FAS1_domain"/>
</dbReference>
<keyword evidence="4" id="KW-1185">Reference proteome</keyword>